<sequence>MPHEVDTGSDSGELSASARAKAREACLRTHRNRRGRPPRHGSRSIPDRLWPP</sequence>
<accession>A0A7U9H838</accession>
<feature type="region of interest" description="Disordered" evidence="1">
    <location>
        <begin position="1"/>
        <end position="52"/>
    </location>
</feature>
<gene>
    <name evidence="2" type="ORF">SLI_0066</name>
</gene>
<evidence type="ECO:0000313" key="3">
    <source>
        <dbReference type="Proteomes" id="UP000014062"/>
    </source>
</evidence>
<protein>
    <submittedName>
        <fullName evidence="2">Uncharacterized protein</fullName>
    </submittedName>
</protein>
<dbReference type="AlphaFoldDB" id="A0A7U9H838"/>
<evidence type="ECO:0000256" key="1">
    <source>
        <dbReference type="SAM" id="MobiDB-lite"/>
    </source>
</evidence>
<feature type="compositionally biased region" description="Basic residues" evidence="1">
    <location>
        <begin position="28"/>
        <end position="42"/>
    </location>
</feature>
<proteinExistence type="predicted"/>
<organism evidence="2 3">
    <name type="scientific">Streptomyces lividans 1326</name>
    <dbReference type="NCBI Taxonomy" id="1200984"/>
    <lineage>
        <taxon>Bacteria</taxon>
        <taxon>Bacillati</taxon>
        <taxon>Actinomycetota</taxon>
        <taxon>Actinomycetes</taxon>
        <taxon>Kitasatosporales</taxon>
        <taxon>Streptomycetaceae</taxon>
        <taxon>Streptomyces</taxon>
    </lineage>
</organism>
<evidence type="ECO:0000313" key="2">
    <source>
        <dbReference type="EMBL" id="EOY44785.1"/>
    </source>
</evidence>
<name>A0A7U9H838_STRLI</name>
<dbReference type="Proteomes" id="UP000014062">
    <property type="component" value="Chromosome"/>
</dbReference>
<dbReference type="EMBL" id="CM001889">
    <property type="protein sequence ID" value="EOY44785.1"/>
    <property type="molecule type" value="Genomic_DNA"/>
</dbReference>
<reference evidence="3" key="1">
    <citation type="journal article" date="2013" name="Genome Biol. Evol.">
        <title>The genome sequence of Streptomyces lividans 66 reveals a novel tRNA-dependent peptide biosynthetic system within a metal-related genomic island.</title>
        <authorList>
            <person name="Cruz-Morales P."/>
            <person name="Vijgenboom E."/>
            <person name="Iruegas-Bocardo F."/>
            <person name="Girard G."/>
            <person name="Yanez-Guerra L.A."/>
            <person name="Ramos-Aboites H.E."/>
            <person name="Pernodet J.L."/>
            <person name="Anne J."/>
            <person name="van Wezel G.P."/>
            <person name="Barona-Gomez F."/>
        </authorList>
    </citation>
    <scope>NUCLEOTIDE SEQUENCE [LARGE SCALE GENOMIC DNA]</scope>
    <source>
        <strain evidence="3">1326</strain>
    </source>
</reference>